<keyword evidence="4" id="KW-0949">S-adenosyl-L-methionine</keyword>
<protein>
    <recommendedName>
        <fullName evidence="1">tRNA (adenine(58)-N(1))-methyltransferase</fullName>
        <ecNumber evidence="1">2.1.1.220</ecNumber>
    </recommendedName>
</protein>
<keyword evidence="3 8" id="KW-0808">Transferase</keyword>
<dbReference type="STRING" id="8469.M7B8C7"/>
<dbReference type="Pfam" id="PF08704">
    <property type="entry name" value="GCD14"/>
    <property type="match status" value="1"/>
</dbReference>
<dbReference type="InterPro" id="IPR014816">
    <property type="entry name" value="tRNA_MeTrfase_Gcd14"/>
</dbReference>
<dbReference type="InterPro" id="IPR049470">
    <property type="entry name" value="TRM61_C"/>
</dbReference>
<evidence type="ECO:0000256" key="1">
    <source>
        <dbReference type="ARBA" id="ARBA00012796"/>
    </source>
</evidence>
<dbReference type="AlphaFoldDB" id="M7B8C7"/>
<dbReference type="GO" id="GO:0160107">
    <property type="term" value="F:tRNA (adenine(58)-N1)-methyltransferase activity"/>
    <property type="evidence" value="ECO:0007669"/>
    <property type="project" value="UniProtKB-EC"/>
</dbReference>
<sequence length="275" mass="30710">MFRTSSGFQFLIRRPALEDFVLLMKRGPTISYPKDINAMLMMMDINQGDTVVETGTGSGGMSLFLSRAVGPRGRVISYEIRKDHHAVAKKNYRRWRDAWEIGHAEEWPDNVDFINKDILTAAEDMKSITFDAVALDMLNPQIALPVVYPNLKQGGVCVVYLAKIIEVTHKDWLVLPAKRKDGRLAPRVEPQQIVDEEPQPKEGEELPIQDQAVVGESDDIGLCIADINQNRILFLQAAALANSDSTAHSSYRFVNIAKEVVCTDGWLQSSLIGVD</sequence>
<reference evidence="9" key="1">
    <citation type="journal article" date="2013" name="Nat. Genet.">
        <title>The draft genomes of soft-shell turtle and green sea turtle yield insights into the development and evolution of the turtle-specific body plan.</title>
        <authorList>
            <person name="Wang Z."/>
            <person name="Pascual-Anaya J."/>
            <person name="Zadissa A."/>
            <person name="Li W."/>
            <person name="Niimura Y."/>
            <person name="Huang Z."/>
            <person name="Li C."/>
            <person name="White S."/>
            <person name="Xiong Z."/>
            <person name="Fang D."/>
            <person name="Wang B."/>
            <person name="Ming Y."/>
            <person name="Chen Y."/>
            <person name="Zheng Y."/>
            <person name="Kuraku S."/>
            <person name="Pignatelli M."/>
            <person name="Herrero J."/>
            <person name="Beal K."/>
            <person name="Nozawa M."/>
            <person name="Li Q."/>
            <person name="Wang J."/>
            <person name="Zhang H."/>
            <person name="Yu L."/>
            <person name="Shigenobu S."/>
            <person name="Wang J."/>
            <person name="Liu J."/>
            <person name="Flicek P."/>
            <person name="Searle S."/>
            <person name="Wang J."/>
            <person name="Kuratani S."/>
            <person name="Yin Y."/>
            <person name="Aken B."/>
            <person name="Zhang G."/>
            <person name="Irie N."/>
        </authorList>
    </citation>
    <scope>NUCLEOTIDE SEQUENCE [LARGE SCALE GENOMIC DNA]</scope>
</reference>
<dbReference type="Gene3D" id="3.40.50.150">
    <property type="entry name" value="Vaccinia Virus protein VP39"/>
    <property type="match status" value="1"/>
</dbReference>
<dbReference type="GO" id="GO:0005739">
    <property type="term" value="C:mitochondrion"/>
    <property type="evidence" value="ECO:0007669"/>
    <property type="project" value="TreeGrafter"/>
</dbReference>
<dbReference type="InterPro" id="IPR029063">
    <property type="entry name" value="SAM-dependent_MTases_sf"/>
</dbReference>
<name>M7B8C7_CHEMY</name>
<gene>
    <name evidence="8" type="ORF">UY3_18442</name>
</gene>
<dbReference type="EC" id="2.1.1.220" evidence="1"/>
<evidence type="ECO:0000256" key="4">
    <source>
        <dbReference type="ARBA" id="ARBA00022691"/>
    </source>
</evidence>
<evidence type="ECO:0000256" key="3">
    <source>
        <dbReference type="ARBA" id="ARBA00022679"/>
    </source>
</evidence>
<keyword evidence="9" id="KW-1185">Reference proteome</keyword>
<dbReference type="EMBL" id="KB600878">
    <property type="protein sequence ID" value="EMP24517.1"/>
    <property type="molecule type" value="Genomic_DNA"/>
</dbReference>
<dbReference type="PANTHER" id="PTHR12133:SF1">
    <property type="entry name" value="TRNA (ADENINE(58)-N(1))-METHYLTRANSFERASE, MITOCHONDRIAL"/>
    <property type="match status" value="1"/>
</dbReference>
<evidence type="ECO:0000256" key="2">
    <source>
        <dbReference type="ARBA" id="ARBA00022603"/>
    </source>
</evidence>
<dbReference type="SUPFAM" id="SSF53335">
    <property type="entry name" value="S-adenosyl-L-methionine-dependent methyltransferases"/>
    <property type="match status" value="1"/>
</dbReference>
<evidence type="ECO:0000313" key="9">
    <source>
        <dbReference type="Proteomes" id="UP000031443"/>
    </source>
</evidence>
<dbReference type="PANTHER" id="PTHR12133">
    <property type="entry name" value="TRNA (ADENINE(58)-N(1))-METHYLTRANSFERASE"/>
    <property type="match status" value="1"/>
</dbReference>
<evidence type="ECO:0000256" key="5">
    <source>
        <dbReference type="ARBA" id="ARBA00022694"/>
    </source>
</evidence>
<dbReference type="CDD" id="cd02440">
    <property type="entry name" value="AdoMet_MTases"/>
    <property type="match status" value="1"/>
</dbReference>
<evidence type="ECO:0000313" key="8">
    <source>
        <dbReference type="EMBL" id="EMP24517.1"/>
    </source>
</evidence>
<dbReference type="Proteomes" id="UP000031443">
    <property type="component" value="Unassembled WGS sequence"/>
</dbReference>
<accession>M7B8C7</accession>
<organism evidence="8 9">
    <name type="scientific">Chelonia mydas</name>
    <name type="common">Green sea-turtle</name>
    <name type="synonym">Chelonia agassizi</name>
    <dbReference type="NCBI Taxonomy" id="8469"/>
    <lineage>
        <taxon>Eukaryota</taxon>
        <taxon>Metazoa</taxon>
        <taxon>Chordata</taxon>
        <taxon>Craniata</taxon>
        <taxon>Vertebrata</taxon>
        <taxon>Euteleostomi</taxon>
        <taxon>Archelosauria</taxon>
        <taxon>Testudinata</taxon>
        <taxon>Testudines</taxon>
        <taxon>Cryptodira</taxon>
        <taxon>Durocryptodira</taxon>
        <taxon>Americhelydia</taxon>
        <taxon>Chelonioidea</taxon>
        <taxon>Cheloniidae</taxon>
        <taxon>Chelonia</taxon>
    </lineage>
</organism>
<dbReference type="GO" id="GO:0031515">
    <property type="term" value="C:tRNA (m1A) methyltransferase complex"/>
    <property type="evidence" value="ECO:0007669"/>
    <property type="project" value="InterPro"/>
</dbReference>
<keyword evidence="2 8" id="KW-0489">Methyltransferase</keyword>
<comment type="catalytic activity">
    <reaction evidence="6">
        <text>an adenosine in mRNA + S-adenosyl-L-methionine = an N(1)-methyladenosine in mRNA + S-adenosyl-L-homocysteine + H(+)</text>
        <dbReference type="Rhea" id="RHEA:55392"/>
        <dbReference type="Rhea" id="RHEA-COMP:12414"/>
        <dbReference type="Rhea" id="RHEA-COMP:12415"/>
        <dbReference type="ChEBI" id="CHEBI:15378"/>
        <dbReference type="ChEBI" id="CHEBI:57856"/>
        <dbReference type="ChEBI" id="CHEBI:59789"/>
        <dbReference type="ChEBI" id="CHEBI:74411"/>
        <dbReference type="ChEBI" id="CHEBI:74491"/>
    </reaction>
</comment>
<feature type="domain" description="tRNA (adenine(58)-N(1))-methyltransferase catalytic subunit TRM61 C-terminal" evidence="7">
    <location>
        <begin position="21"/>
        <end position="165"/>
    </location>
</feature>
<dbReference type="PROSITE" id="PS51620">
    <property type="entry name" value="SAM_TRM61"/>
    <property type="match status" value="1"/>
</dbReference>
<proteinExistence type="predicted"/>
<evidence type="ECO:0000256" key="6">
    <source>
        <dbReference type="ARBA" id="ARBA00048481"/>
    </source>
</evidence>
<dbReference type="GO" id="GO:0030488">
    <property type="term" value="P:tRNA methylation"/>
    <property type="evidence" value="ECO:0007669"/>
    <property type="project" value="InterPro"/>
</dbReference>
<evidence type="ECO:0000259" key="7">
    <source>
        <dbReference type="Pfam" id="PF08704"/>
    </source>
</evidence>
<keyword evidence="5" id="KW-0819">tRNA processing</keyword>